<dbReference type="GO" id="GO:0035539">
    <property type="term" value="F:8-oxo-7,8-dihydrodeoxyguanosine triphosphate pyrophosphatase activity"/>
    <property type="evidence" value="ECO:0000318"/>
    <property type="project" value="GO_Central"/>
</dbReference>
<dbReference type="Pfam" id="PF00293">
    <property type="entry name" value="NUDIX"/>
    <property type="match status" value="1"/>
</dbReference>
<dbReference type="AlphaFoldDB" id="W1P4Q9"/>
<dbReference type="EMBL" id="KI394524">
    <property type="protein sequence ID" value="ERN02571.1"/>
    <property type="molecule type" value="Genomic_DNA"/>
</dbReference>
<dbReference type="eggNOG" id="ENOG502S3YT">
    <property type="taxonomic scope" value="Eukaryota"/>
</dbReference>
<keyword evidence="7" id="KW-0464">Manganese</keyword>
<protein>
    <recommendedName>
        <fullName evidence="9">Nudix hydrolase domain-containing protein</fullName>
    </recommendedName>
</protein>
<dbReference type="PROSITE" id="PS51462">
    <property type="entry name" value="NUDIX"/>
    <property type="match status" value="1"/>
</dbReference>
<evidence type="ECO:0000256" key="7">
    <source>
        <dbReference type="ARBA" id="ARBA00023211"/>
    </source>
</evidence>
<dbReference type="PROSITE" id="PS00893">
    <property type="entry name" value="NUDIX_BOX"/>
    <property type="match status" value="1"/>
</dbReference>
<keyword evidence="6" id="KW-0460">Magnesium</keyword>
<name>W1P4Q9_AMBTC</name>
<keyword evidence="11" id="KW-1185">Reference proteome</keyword>
<organism evidence="10 11">
    <name type="scientific">Amborella trichopoda</name>
    <dbReference type="NCBI Taxonomy" id="13333"/>
    <lineage>
        <taxon>Eukaryota</taxon>
        <taxon>Viridiplantae</taxon>
        <taxon>Streptophyta</taxon>
        <taxon>Embryophyta</taxon>
        <taxon>Tracheophyta</taxon>
        <taxon>Spermatophyta</taxon>
        <taxon>Magnoliopsida</taxon>
        <taxon>Amborellales</taxon>
        <taxon>Amborellaceae</taxon>
        <taxon>Amborella</taxon>
    </lineage>
</organism>
<dbReference type="InterPro" id="IPR015797">
    <property type="entry name" value="NUDIX_hydrolase-like_dom_sf"/>
</dbReference>
<dbReference type="HOGENOM" id="CLU_037162_9_2_1"/>
<dbReference type="PANTHER" id="PTHR16099:SF5">
    <property type="entry name" value="NUCLEOTIDE TRIPHOSPHATE DIPHOSPHATASE NUDT15"/>
    <property type="match status" value="1"/>
</dbReference>
<dbReference type="KEGG" id="atr:18430711"/>
<evidence type="ECO:0000313" key="11">
    <source>
        <dbReference type="Proteomes" id="UP000017836"/>
    </source>
</evidence>
<dbReference type="CDD" id="cd04678">
    <property type="entry name" value="NUDIX_MTH2_Nudt15"/>
    <property type="match status" value="1"/>
</dbReference>
<comment type="cofactor">
    <cofactor evidence="1">
        <name>Mn(2+)</name>
        <dbReference type="ChEBI" id="CHEBI:29035"/>
    </cofactor>
</comment>
<reference evidence="11" key="1">
    <citation type="journal article" date="2013" name="Science">
        <title>The Amborella genome and the evolution of flowering plants.</title>
        <authorList>
            <consortium name="Amborella Genome Project"/>
        </authorList>
    </citation>
    <scope>NUCLEOTIDE SEQUENCE [LARGE SCALE GENOMIC DNA]</scope>
</reference>
<dbReference type="Gene3D" id="3.90.79.10">
    <property type="entry name" value="Nucleoside Triphosphate Pyrophosphohydrolase"/>
    <property type="match status" value="1"/>
</dbReference>
<dbReference type="InterPro" id="IPR000086">
    <property type="entry name" value="NUDIX_hydrolase_dom"/>
</dbReference>
<dbReference type="OMA" id="HFEASRN"/>
<evidence type="ECO:0000259" key="9">
    <source>
        <dbReference type="PROSITE" id="PS51462"/>
    </source>
</evidence>
<evidence type="ECO:0000256" key="6">
    <source>
        <dbReference type="ARBA" id="ARBA00022842"/>
    </source>
</evidence>
<dbReference type="SUPFAM" id="SSF55811">
    <property type="entry name" value="Nudix"/>
    <property type="match status" value="1"/>
</dbReference>
<dbReference type="GO" id="GO:0006203">
    <property type="term" value="P:dGTP catabolic process"/>
    <property type="evidence" value="ECO:0000318"/>
    <property type="project" value="GO_Central"/>
</dbReference>
<dbReference type="Proteomes" id="UP000017836">
    <property type="component" value="Unassembled WGS sequence"/>
</dbReference>
<evidence type="ECO:0000256" key="5">
    <source>
        <dbReference type="ARBA" id="ARBA00022801"/>
    </source>
</evidence>
<dbReference type="OrthoDB" id="447842at2759"/>
<gene>
    <name evidence="10" type="ORF">AMTR_s00087p00071340</name>
</gene>
<evidence type="ECO:0000256" key="3">
    <source>
        <dbReference type="ARBA" id="ARBA00005582"/>
    </source>
</evidence>
<dbReference type="Gramene" id="ERN02571">
    <property type="protein sequence ID" value="ERN02571"/>
    <property type="gene ID" value="AMTR_s00087p00071340"/>
</dbReference>
<evidence type="ECO:0000256" key="2">
    <source>
        <dbReference type="ARBA" id="ARBA00001946"/>
    </source>
</evidence>
<evidence type="ECO:0000256" key="1">
    <source>
        <dbReference type="ARBA" id="ARBA00001936"/>
    </source>
</evidence>
<evidence type="ECO:0000313" key="10">
    <source>
        <dbReference type="EMBL" id="ERN02571.1"/>
    </source>
</evidence>
<dbReference type="PRINTS" id="PR00502">
    <property type="entry name" value="NUDIXFAMILY"/>
</dbReference>
<comment type="similarity">
    <text evidence="3 8">Belongs to the Nudix hydrolase family.</text>
</comment>
<proteinExistence type="inferred from homology"/>
<dbReference type="PANTHER" id="PTHR16099">
    <property type="entry name" value="8-OXO-DGTP DIPHOSPHATES NUDT15"/>
    <property type="match status" value="1"/>
</dbReference>
<evidence type="ECO:0000256" key="4">
    <source>
        <dbReference type="ARBA" id="ARBA00022723"/>
    </source>
</evidence>
<dbReference type="GO" id="GO:0008413">
    <property type="term" value="F:8-oxo-7,8-dihydroguanosine triphosphate pyrophosphatase activity"/>
    <property type="evidence" value="ECO:0007669"/>
    <property type="project" value="UniProtKB-ARBA"/>
</dbReference>
<feature type="domain" description="Nudix hydrolase" evidence="9">
    <location>
        <begin position="7"/>
        <end position="140"/>
    </location>
</feature>
<evidence type="ECO:0000256" key="8">
    <source>
        <dbReference type="RuleBase" id="RU003476"/>
    </source>
</evidence>
<accession>W1P4Q9</accession>
<dbReference type="InterPro" id="IPR020084">
    <property type="entry name" value="NUDIX_hydrolase_CS"/>
</dbReference>
<dbReference type="FunFam" id="3.90.79.10:FF:000034">
    <property type="entry name" value="Nucleotide triphosphate diphosphatase NUDT15"/>
    <property type="match status" value="1"/>
</dbReference>
<keyword evidence="5 8" id="KW-0378">Hydrolase</keyword>
<comment type="cofactor">
    <cofactor evidence="2">
        <name>Mg(2+)</name>
        <dbReference type="ChEBI" id="CHEBI:18420"/>
    </cofactor>
</comment>
<dbReference type="GO" id="GO:0046872">
    <property type="term" value="F:metal ion binding"/>
    <property type="evidence" value="ECO:0007669"/>
    <property type="project" value="UniProtKB-KW"/>
</dbReference>
<dbReference type="STRING" id="13333.W1P4Q9"/>
<keyword evidence="4" id="KW-0479">Metal-binding</keyword>
<dbReference type="InterPro" id="IPR020476">
    <property type="entry name" value="Nudix_hydrolase"/>
</dbReference>
<dbReference type="GO" id="GO:0006950">
    <property type="term" value="P:response to stress"/>
    <property type="evidence" value="ECO:0007669"/>
    <property type="project" value="UniProtKB-ARBA"/>
</dbReference>
<sequence length="142" mass="16038">MGSDLRAPKVGVAAFVVREKSVLIGKRLSSTGNSTYALPGGHLEFGETWEECATREVKEETGLDVKKIEFVTVTNNILKSETTPKHYVTIFMRCVLADPQQIPQNLEPDKCAGWEWYEWENLPKPLFQPLETLFESGFTPFT</sequence>
<dbReference type="GO" id="GO:0005829">
    <property type="term" value="C:cytosol"/>
    <property type="evidence" value="ECO:0000318"/>
    <property type="project" value="GO_Central"/>
</dbReference>